<evidence type="ECO:0000313" key="4">
    <source>
        <dbReference type="EMBL" id="KAF0042211.1"/>
    </source>
</evidence>
<evidence type="ECO:0000313" key="5">
    <source>
        <dbReference type="Proteomes" id="UP000438429"/>
    </source>
</evidence>
<keyword evidence="1" id="KW-0677">Repeat</keyword>
<evidence type="ECO:0000256" key="3">
    <source>
        <dbReference type="SAM" id="Coils"/>
    </source>
</evidence>
<organism evidence="4 5">
    <name type="scientific">Scophthalmus maximus</name>
    <name type="common">Turbot</name>
    <name type="synonym">Psetta maxima</name>
    <dbReference type="NCBI Taxonomy" id="52904"/>
    <lineage>
        <taxon>Eukaryota</taxon>
        <taxon>Metazoa</taxon>
        <taxon>Chordata</taxon>
        <taxon>Craniata</taxon>
        <taxon>Vertebrata</taxon>
        <taxon>Euteleostomi</taxon>
        <taxon>Actinopterygii</taxon>
        <taxon>Neopterygii</taxon>
        <taxon>Teleostei</taxon>
        <taxon>Neoteleostei</taxon>
        <taxon>Acanthomorphata</taxon>
        <taxon>Carangaria</taxon>
        <taxon>Pleuronectiformes</taxon>
        <taxon>Pleuronectoidei</taxon>
        <taxon>Scophthalmidae</taxon>
        <taxon>Scophthalmus</taxon>
    </lineage>
</organism>
<feature type="coiled-coil region" evidence="3">
    <location>
        <begin position="56"/>
        <end position="265"/>
    </location>
</feature>
<protein>
    <submittedName>
        <fullName evidence="4">Uncharacterized protein</fullName>
    </submittedName>
</protein>
<dbReference type="EMBL" id="VEVO01000005">
    <property type="protein sequence ID" value="KAF0042211.1"/>
    <property type="molecule type" value="Genomic_DNA"/>
</dbReference>
<gene>
    <name evidence="4" type="ORF">F2P81_005743</name>
</gene>
<dbReference type="AlphaFoldDB" id="A0A6A4TH99"/>
<dbReference type="Proteomes" id="UP000438429">
    <property type="component" value="Unassembled WGS sequence"/>
</dbReference>
<dbReference type="PANTHER" id="PTHR24129">
    <property type="entry name" value="ANKYCORBIN"/>
    <property type="match status" value="1"/>
</dbReference>
<sequence>MITPLLRSEHSRRSLTAVREELDVARQEAAQALDCLCAEREGRAQDALQLKDAVPLSKHREALSAVSEQLAQTLQELQEEKTLRGKAEEQAATLEAKLQPMQDAVPREEYERVKAELQRSLQAKESSAAAAQDALTEKEMELRELKSQKAAEQDLISKEDHEALRLSLQAEINALTARFNDLTRKHEKTCTEVFQVQREALFNKSERQVAESQLATVQQQLAELQAQSNHIQELHKDIQDSQGLVKEKDRKITELSKEVFRLKEALGALSPPLGITSSSSSTHPGNPGQQVALQNRISILTQQLQGRMDEEVQGLLLQILRMTQH</sequence>
<comment type="caution">
    <text evidence="4">The sequence shown here is derived from an EMBL/GenBank/DDBJ whole genome shotgun (WGS) entry which is preliminary data.</text>
</comment>
<reference evidence="4 5" key="1">
    <citation type="submission" date="2019-06" db="EMBL/GenBank/DDBJ databases">
        <title>Draft genomes of female and male turbot (Scophthalmus maximus).</title>
        <authorList>
            <person name="Xu H."/>
            <person name="Xu X.-W."/>
            <person name="Shao C."/>
            <person name="Chen S."/>
        </authorList>
    </citation>
    <scope>NUCLEOTIDE SEQUENCE [LARGE SCALE GENOMIC DNA]</scope>
    <source>
        <strain evidence="4">Ysfricsl-2016a</strain>
        <tissue evidence="4">Blood</tissue>
    </source>
</reference>
<evidence type="ECO:0000256" key="2">
    <source>
        <dbReference type="ARBA" id="ARBA00023054"/>
    </source>
</evidence>
<dbReference type="GO" id="GO:0003779">
    <property type="term" value="F:actin binding"/>
    <property type="evidence" value="ECO:0007669"/>
    <property type="project" value="InterPro"/>
</dbReference>
<dbReference type="PANTHER" id="PTHR24129:SF0">
    <property type="entry name" value="ANKYCORBIN"/>
    <property type="match status" value="1"/>
</dbReference>
<dbReference type="InterPro" id="IPR042420">
    <property type="entry name" value="RAI14/UACA"/>
</dbReference>
<evidence type="ECO:0000256" key="1">
    <source>
        <dbReference type="ARBA" id="ARBA00022737"/>
    </source>
</evidence>
<name>A0A6A4TH99_SCOMX</name>
<keyword evidence="2 3" id="KW-0175">Coiled coil</keyword>
<proteinExistence type="predicted"/>
<accession>A0A6A4TH99</accession>